<keyword evidence="1" id="KW-0238">DNA-binding</keyword>
<dbReference type="InterPro" id="IPR009057">
    <property type="entry name" value="Homeodomain-like_sf"/>
</dbReference>
<dbReference type="InterPro" id="IPR001647">
    <property type="entry name" value="HTH_TetR"/>
</dbReference>
<dbReference type="InterPro" id="IPR050624">
    <property type="entry name" value="HTH-type_Tx_Regulator"/>
</dbReference>
<dbReference type="RefSeq" id="WP_006772816.1">
    <property type="nucleotide sequence ID" value="NZ_BQNJ01000001.1"/>
</dbReference>
<dbReference type="EMBL" id="BQNJ01000001">
    <property type="protein sequence ID" value="GKH00148.1"/>
    <property type="molecule type" value="Genomic_DNA"/>
</dbReference>
<evidence type="ECO:0000256" key="1">
    <source>
        <dbReference type="ARBA" id="ARBA00023125"/>
    </source>
</evidence>
<organism evidence="2 3">
    <name type="scientific">Hungatella hathewayi</name>
    <dbReference type="NCBI Taxonomy" id="154046"/>
    <lineage>
        <taxon>Bacteria</taxon>
        <taxon>Bacillati</taxon>
        <taxon>Bacillota</taxon>
        <taxon>Clostridia</taxon>
        <taxon>Lachnospirales</taxon>
        <taxon>Lachnospiraceae</taxon>
        <taxon>Hungatella</taxon>
    </lineage>
</organism>
<dbReference type="Gene3D" id="1.10.357.10">
    <property type="entry name" value="Tetracycline Repressor, domain 2"/>
    <property type="match status" value="1"/>
</dbReference>
<evidence type="ECO:0000313" key="2">
    <source>
        <dbReference type="EMBL" id="GKH00148.1"/>
    </source>
</evidence>
<accession>A0A413X168</accession>
<dbReference type="PANTHER" id="PTHR43479:SF11">
    <property type="entry name" value="ACREF_ENVCD OPERON REPRESSOR-RELATED"/>
    <property type="match status" value="1"/>
</dbReference>
<comment type="caution">
    <text evidence="2">The sequence shown here is derived from an EMBL/GenBank/DDBJ whole genome shotgun (WGS) entry which is preliminary data.</text>
</comment>
<proteinExistence type="predicted"/>
<dbReference type="GO" id="GO:0003677">
    <property type="term" value="F:DNA binding"/>
    <property type="evidence" value="ECO:0007669"/>
    <property type="project" value="UniProtKB-UniRule"/>
</dbReference>
<dbReference type="Pfam" id="PF00440">
    <property type="entry name" value="TetR_N"/>
    <property type="match status" value="1"/>
</dbReference>
<protein>
    <submittedName>
        <fullName evidence="2">Uncharacterized protein</fullName>
    </submittedName>
</protein>
<dbReference type="PANTHER" id="PTHR43479">
    <property type="entry name" value="ACREF/ENVCD OPERON REPRESSOR-RELATED"/>
    <property type="match status" value="1"/>
</dbReference>
<sequence length="95" mass="10945">MNEQFYDLPQEKQMRIINAGLEVFSKNDYKHAVTDEIARKAGISKGLLFYYFHNKKSLYLYLFDYCAKLIMNQVMGSDGEADAEACGKHDFTGVF</sequence>
<gene>
    <name evidence="2" type="ORF">CE91St55_21290</name>
</gene>
<evidence type="ECO:0000313" key="3">
    <source>
        <dbReference type="Proteomes" id="UP001055091"/>
    </source>
</evidence>
<dbReference type="AlphaFoldDB" id="A0A413X168"/>
<dbReference type="GeneID" id="93151015"/>
<dbReference type="SUPFAM" id="SSF46689">
    <property type="entry name" value="Homeodomain-like"/>
    <property type="match status" value="1"/>
</dbReference>
<dbReference type="Proteomes" id="UP001055091">
    <property type="component" value="Unassembled WGS sequence"/>
</dbReference>
<dbReference type="PROSITE" id="PS50977">
    <property type="entry name" value="HTH_TETR_2"/>
    <property type="match status" value="1"/>
</dbReference>
<dbReference type="PRINTS" id="PR00455">
    <property type="entry name" value="HTHTETR"/>
</dbReference>
<name>A0A413X168_9FIRM</name>
<reference evidence="2" key="1">
    <citation type="submission" date="2022-01" db="EMBL/GenBank/DDBJ databases">
        <title>Novel bile acid biosynthetic pathways are enriched in the microbiome of centenarians.</title>
        <authorList>
            <person name="Sato Y."/>
            <person name="Atarashi K."/>
            <person name="Plichta R.D."/>
            <person name="Arai Y."/>
            <person name="Sasajima S."/>
            <person name="Kearney M.S."/>
            <person name="Suda W."/>
            <person name="Takeshita K."/>
            <person name="Sasaki T."/>
            <person name="Okamoto S."/>
            <person name="Skelly N.A."/>
            <person name="Okamura Y."/>
            <person name="Vlamakis H."/>
            <person name="Li Y."/>
            <person name="Tanoue T."/>
            <person name="Takei H."/>
            <person name="Nittono H."/>
            <person name="Narushima S."/>
            <person name="Irie J."/>
            <person name="Itoh H."/>
            <person name="Moriya K."/>
            <person name="Sugiura Y."/>
            <person name="Suematsu M."/>
            <person name="Moritoki N."/>
            <person name="Shibata S."/>
            <person name="Littman R.D."/>
            <person name="Fischbach A.M."/>
            <person name="Uwamino Y."/>
            <person name="Inoue T."/>
            <person name="Honda A."/>
            <person name="Hattori M."/>
            <person name="Murai T."/>
            <person name="Xavier J.R."/>
            <person name="Hirose N."/>
            <person name="Honda K."/>
        </authorList>
    </citation>
    <scope>NUCLEOTIDE SEQUENCE</scope>
    <source>
        <strain evidence="2">CE91-St55</strain>
    </source>
</reference>